<reference evidence="4" key="1">
    <citation type="submission" date="2016-06" db="EMBL/GenBank/DDBJ databases">
        <title>Parallel loss of symbiosis genes in relatives of nitrogen-fixing non-legume Parasponia.</title>
        <authorList>
            <person name="Van Velzen R."/>
            <person name="Holmer R."/>
            <person name="Bu F."/>
            <person name="Rutten L."/>
            <person name="Van Zeijl A."/>
            <person name="Liu W."/>
            <person name="Santuari L."/>
            <person name="Cao Q."/>
            <person name="Sharma T."/>
            <person name="Shen D."/>
            <person name="Roswanjaya Y."/>
            <person name="Wardhani T."/>
            <person name="Kalhor M.S."/>
            <person name="Jansen J."/>
            <person name="Van den Hoogen J."/>
            <person name="Gungor B."/>
            <person name="Hartog M."/>
            <person name="Hontelez J."/>
            <person name="Verver J."/>
            <person name="Yang W.-C."/>
            <person name="Schijlen E."/>
            <person name="Repin R."/>
            <person name="Schilthuizen M."/>
            <person name="Schranz E."/>
            <person name="Heidstra R."/>
            <person name="Miyata K."/>
            <person name="Fedorova E."/>
            <person name="Kohlen W."/>
            <person name="Bisseling T."/>
            <person name="Smit S."/>
            <person name="Geurts R."/>
        </authorList>
    </citation>
    <scope>NUCLEOTIDE SEQUENCE [LARGE SCALE GENOMIC DNA]</scope>
    <source>
        <strain evidence="4">cv. RG33-2</strain>
    </source>
</reference>
<name>A0A2P5FDY9_TREOI</name>
<feature type="transmembrane region" description="Helical" evidence="2">
    <location>
        <begin position="28"/>
        <end position="48"/>
    </location>
</feature>
<proteinExistence type="predicted"/>
<dbReference type="EMBL" id="JXTC01000041">
    <property type="protein sequence ID" value="PON96015.1"/>
    <property type="molecule type" value="Genomic_DNA"/>
</dbReference>
<organism evidence="3 4">
    <name type="scientific">Trema orientale</name>
    <name type="common">Charcoal tree</name>
    <name type="synonym">Celtis orientalis</name>
    <dbReference type="NCBI Taxonomy" id="63057"/>
    <lineage>
        <taxon>Eukaryota</taxon>
        <taxon>Viridiplantae</taxon>
        <taxon>Streptophyta</taxon>
        <taxon>Embryophyta</taxon>
        <taxon>Tracheophyta</taxon>
        <taxon>Spermatophyta</taxon>
        <taxon>Magnoliopsida</taxon>
        <taxon>eudicotyledons</taxon>
        <taxon>Gunneridae</taxon>
        <taxon>Pentapetalae</taxon>
        <taxon>rosids</taxon>
        <taxon>fabids</taxon>
        <taxon>Rosales</taxon>
        <taxon>Cannabaceae</taxon>
        <taxon>Trema</taxon>
    </lineage>
</organism>
<protein>
    <submittedName>
        <fullName evidence="3">Uncharacterized protein</fullName>
    </submittedName>
</protein>
<gene>
    <name evidence="3" type="ORF">TorRG33x02_082630</name>
</gene>
<evidence type="ECO:0000256" key="1">
    <source>
        <dbReference type="SAM" id="MobiDB-lite"/>
    </source>
</evidence>
<accession>A0A2P5FDY9</accession>
<evidence type="ECO:0000256" key="2">
    <source>
        <dbReference type="SAM" id="Phobius"/>
    </source>
</evidence>
<keyword evidence="4" id="KW-1185">Reference proteome</keyword>
<keyword evidence="2" id="KW-1133">Transmembrane helix</keyword>
<comment type="caution">
    <text evidence="3">The sequence shown here is derived from an EMBL/GenBank/DDBJ whole genome shotgun (WGS) entry which is preliminary data.</text>
</comment>
<dbReference type="InParanoid" id="A0A2P5FDY9"/>
<dbReference type="Proteomes" id="UP000237000">
    <property type="component" value="Unassembled WGS sequence"/>
</dbReference>
<evidence type="ECO:0000313" key="4">
    <source>
        <dbReference type="Proteomes" id="UP000237000"/>
    </source>
</evidence>
<keyword evidence="2" id="KW-0472">Membrane</keyword>
<feature type="compositionally biased region" description="Polar residues" evidence="1">
    <location>
        <begin position="11"/>
        <end position="22"/>
    </location>
</feature>
<dbReference type="AlphaFoldDB" id="A0A2P5FDY9"/>
<feature type="region of interest" description="Disordered" evidence="1">
    <location>
        <begin position="1"/>
        <end position="25"/>
    </location>
</feature>
<dbReference type="OrthoDB" id="10352932at2759"/>
<sequence length="118" mass="13310">MIMSWRGAGPRQTQQHPKSTSAKRPPPLSLSLLFYCYAMGLLLLLLVTSRFNLTVPRRSQCDVNVIYCYLTTPCDRSTLLHRHISSISELPDRMMIAFTLTRLQTSSCSPSNNSSLFA</sequence>
<keyword evidence="2" id="KW-0812">Transmembrane</keyword>
<evidence type="ECO:0000313" key="3">
    <source>
        <dbReference type="EMBL" id="PON96015.1"/>
    </source>
</evidence>